<reference evidence="1 2" key="1">
    <citation type="submission" date="2020-04" db="EMBL/GenBank/DDBJ databases">
        <authorList>
            <person name="De Canck E."/>
        </authorList>
    </citation>
    <scope>NUCLEOTIDE SEQUENCE [LARGE SCALE GENOMIC DNA]</scope>
    <source>
        <strain evidence="1 2">LMG 3458</strain>
    </source>
</reference>
<evidence type="ECO:0000313" key="1">
    <source>
        <dbReference type="EMBL" id="CAB3697404.1"/>
    </source>
</evidence>
<dbReference type="EMBL" id="CADIJO010000007">
    <property type="protein sequence ID" value="CAB3697404.1"/>
    <property type="molecule type" value="Genomic_DNA"/>
</dbReference>
<dbReference type="AlphaFoldDB" id="A0A6S6ZYL1"/>
<protein>
    <submittedName>
        <fullName evidence="1">Uncharacterized protein</fullName>
    </submittedName>
</protein>
<dbReference type="Proteomes" id="UP000494111">
    <property type="component" value="Unassembled WGS sequence"/>
</dbReference>
<name>A0A6S6ZYL1_9BURK</name>
<accession>A0A6S6ZYL1</accession>
<dbReference type="RefSeq" id="WP_175216416.1">
    <property type="nucleotide sequence ID" value="NZ_CADIJO010000007.1"/>
</dbReference>
<gene>
    <name evidence="1" type="ORF">LMG3458_02462</name>
</gene>
<evidence type="ECO:0000313" key="2">
    <source>
        <dbReference type="Proteomes" id="UP000494111"/>
    </source>
</evidence>
<proteinExistence type="predicted"/>
<sequence>MRVTIKLQGEANAQGLFDVMHGRAVCWAELGRGWHTVTFDHESVEEARAHVAELFPRLRFTARRWV</sequence>
<organism evidence="1 2">
    <name type="scientific">Achromobacter deleyi</name>
    <dbReference type="NCBI Taxonomy" id="1353891"/>
    <lineage>
        <taxon>Bacteria</taxon>
        <taxon>Pseudomonadati</taxon>
        <taxon>Pseudomonadota</taxon>
        <taxon>Betaproteobacteria</taxon>
        <taxon>Burkholderiales</taxon>
        <taxon>Alcaligenaceae</taxon>
        <taxon>Achromobacter</taxon>
    </lineage>
</organism>